<evidence type="ECO:0000313" key="2">
    <source>
        <dbReference type="Proteomes" id="UP000283383"/>
    </source>
</evidence>
<gene>
    <name evidence="1" type="ORF">GcM3_012023</name>
</gene>
<organism evidence="1 2">
    <name type="scientific">Golovinomyces cichoracearum</name>
    <dbReference type="NCBI Taxonomy" id="62708"/>
    <lineage>
        <taxon>Eukaryota</taxon>
        <taxon>Fungi</taxon>
        <taxon>Dikarya</taxon>
        <taxon>Ascomycota</taxon>
        <taxon>Pezizomycotina</taxon>
        <taxon>Leotiomycetes</taxon>
        <taxon>Erysiphales</taxon>
        <taxon>Erysiphaceae</taxon>
        <taxon>Golovinomyces</taxon>
    </lineage>
</organism>
<sequence length="125" mass="13775">MESIDEEMDSATQFIPQELADIIAVRQRCERTWRARLMIYSSTINSIDSALAEFKDNVSKNEAVVFKTCLSQAISKFAAYDISSTSPPILIHNRPKKCGGLTHLKLPNRPVAVTTSASTLTPTSS</sequence>
<reference evidence="1 2" key="1">
    <citation type="journal article" date="2018" name="BMC Genomics">
        <title>Comparative genome analyses reveal sequence features reflecting distinct modes of host-adaptation between dicot and monocot powdery mildew.</title>
        <authorList>
            <person name="Wu Y."/>
            <person name="Ma X."/>
            <person name="Pan Z."/>
            <person name="Kale S.D."/>
            <person name="Song Y."/>
            <person name="King H."/>
            <person name="Zhang Q."/>
            <person name="Presley C."/>
            <person name="Deng X."/>
            <person name="Wei C.I."/>
            <person name="Xiao S."/>
        </authorList>
    </citation>
    <scope>NUCLEOTIDE SEQUENCE [LARGE SCALE GENOMIC DNA]</scope>
    <source>
        <strain evidence="1">UMSG3</strain>
    </source>
</reference>
<name>A0A420J9M3_9PEZI</name>
<keyword evidence="2" id="KW-1185">Reference proteome</keyword>
<accession>A0A420J9M3</accession>
<protein>
    <submittedName>
        <fullName evidence="1">Putative eka-like protein</fullName>
    </submittedName>
</protein>
<evidence type="ECO:0000313" key="1">
    <source>
        <dbReference type="EMBL" id="RKF83498.1"/>
    </source>
</evidence>
<comment type="caution">
    <text evidence="1">The sequence shown here is derived from an EMBL/GenBank/DDBJ whole genome shotgun (WGS) entry which is preliminary data.</text>
</comment>
<dbReference type="Proteomes" id="UP000283383">
    <property type="component" value="Unassembled WGS sequence"/>
</dbReference>
<dbReference type="EMBL" id="MCBQ01001282">
    <property type="protein sequence ID" value="RKF83498.1"/>
    <property type="molecule type" value="Genomic_DNA"/>
</dbReference>
<dbReference type="AlphaFoldDB" id="A0A420J9M3"/>
<proteinExistence type="predicted"/>